<keyword evidence="2" id="KW-1185">Reference proteome</keyword>
<dbReference type="RefSeq" id="WP_125569858.1">
    <property type="nucleotide sequence ID" value="NZ_AP019307.1"/>
</dbReference>
<protein>
    <submittedName>
        <fullName evidence="1">Uncharacterized protein</fullName>
    </submittedName>
</protein>
<dbReference type="OrthoDB" id="3390084at2"/>
<proteinExistence type="predicted"/>
<gene>
    <name evidence="1" type="ORF">Back2_28600</name>
</gene>
<dbReference type="AlphaFoldDB" id="A0A3G9J1N3"/>
<reference evidence="1 2" key="1">
    <citation type="submission" date="2018-11" db="EMBL/GenBank/DDBJ databases">
        <title>Complete genome sequence of Nocardioides baekrokdamisoli strain KCTC 39748.</title>
        <authorList>
            <person name="Kang S.W."/>
            <person name="Lee K.C."/>
            <person name="Kim K.K."/>
            <person name="Kim J.S."/>
            <person name="Kim D.S."/>
            <person name="Ko S.H."/>
            <person name="Yang S.H."/>
            <person name="Shin Y.K."/>
            <person name="Lee J.S."/>
        </authorList>
    </citation>
    <scope>NUCLEOTIDE SEQUENCE [LARGE SCALE GENOMIC DNA]</scope>
    <source>
        <strain evidence="1 2">KCTC 39748</strain>
    </source>
</reference>
<dbReference type="Proteomes" id="UP000271573">
    <property type="component" value="Chromosome"/>
</dbReference>
<evidence type="ECO:0000313" key="2">
    <source>
        <dbReference type="Proteomes" id="UP000271573"/>
    </source>
</evidence>
<evidence type="ECO:0000313" key="1">
    <source>
        <dbReference type="EMBL" id="BBH18573.1"/>
    </source>
</evidence>
<name>A0A3G9J1N3_9ACTN</name>
<dbReference type="EMBL" id="AP019307">
    <property type="protein sequence ID" value="BBH18573.1"/>
    <property type="molecule type" value="Genomic_DNA"/>
</dbReference>
<accession>A0A3G9J1N3</accession>
<sequence length="121" mass="13242">MSYDLAVWEGEQPISDAAALDCYLKLMDRMESGDHEPTPTPAIMAFVEALTARWPDTDEAWDDDETPWADAPIINNAFGDAIYFAMTYSGAERAVPFAAQCASELGLVCFDPQAESLVSAR</sequence>
<organism evidence="1 2">
    <name type="scientific">Nocardioides baekrokdamisoli</name>
    <dbReference type="NCBI Taxonomy" id="1804624"/>
    <lineage>
        <taxon>Bacteria</taxon>
        <taxon>Bacillati</taxon>
        <taxon>Actinomycetota</taxon>
        <taxon>Actinomycetes</taxon>
        <taxon>Propionibacteriales</taxon>
        <taxon>Nocardioidaceae</taxon>
        <taxon>Nocardioides</taxon>
    </lineage>
</organism>
<dbReference type="KEGG" id="nbe:Back2_28600"/>